<gene>
    <name evidence="4" type="ORF">WS90_00835</name>
</gene>
<comment type="caution">
    <text evidence="4">The sequence shown here is derived from an EMBL/GenBank/DDBJ whole genome shotgun (WGS) entry which is preliminary data.</text>
</comment>
<accession>A0A103ZQC5</accession>
<comment type="subcellular location">
    <subcellularLocation>
        <location evidence="1">Cell outer membrane</location>
    </subcellularLocation>
</comment>
<keyword evidence="2" id="KW-0472">Membrane</keyword>
<dbReference type="EMBL" id="LOYH01000040">
    <property type="protein sequence ID" value="KVK84022.1"/>
    <property type="molecule type" value="Genomic_DNA"/>
</dbReference>
<dbReference type="Gene3D" id="2.40.170.20">
    <property type="entry name" value="TonB-dependent receptor, beta-barrel domain"/>
    <property type="match status" value="1"/>
</dbReference>
<organism evidence="4 5">
    <name type="scientific">Burkholderia cepacia</name>
    <name type="common">Pseudomonas cepacia</name>
    <dbReference type="NCBI Taxonomy" id="292"/>
    <lineage>
        <taxon>Bacteria</taxon>
        <taxon>Pseudomonadati</taxon>
        <taxon>Pseudomonadota</taxon>
        <taxon>Betaproteobacteria</taxon>
        <taxon>Burkholderiales</taxon>
        <taxon>Burkholderiaceae</taxon>
        <taxon>Burkholderia</taxon>
        <taxon>Burkholderia cepacia complex</taxon>
    </lineage>
</organism>
<dbReference type="Proteomes" id="UP000069001">
    <property type="component" value="Unassembled WGS sequence"/>
</dbReference>
<protein>
    <recommendedName>
        <fullName evidence="6">TonB-dependent receptor</fullName>
    </recommendedName>
</protein>
<evidence type="ECO:0000256" key="2">
    <source>
        <dbReference type="ARBA" id="ARBA00023136"/>
    </source>
</evidence>
<sequence length="77" mass="8650">MIARSPRGPLDGCVASIPARNRYDLGARYETELFARETTFRATVHNVTNQSYWSPATGGYLIRGDPRSVWLPMATDF</sequence>
<dbReference type="AlphaFoldDB" id="A0A103ZQC5"/>
<dbReference type="InterPro" id="IPR036942">
    <property type="entry name" value="Beta-barrel_TonB_sf"/>
</dbReference>
<evidence type="ECO:0000313" key="5">
    <source>
        <dbReference type="Proteomes" id="UP000069001"/>
    </source>
</evidence>
<evidence type="ECO:0000256" key="1">
    <source>
        <dbReference type="ARBA" id="ARBA00004442"/>
    </source>
</evidence>
<dbReference type="SUPFAM" id="SSF56935">
    <property type="entry name" value="Porins"/>
    <property type="match status" value="1"/>
</dbReference>
<dbReference type="GO" id="GO:0009279">
    <property type="term" value="C:cell outer membrane"/>
    <property type="evidence" value="ECO:0007669"/>
    <property type="project" value="UniProtKB-SubCell"/>
</dbReference>
<evidence type="ECO:0000313" key="4">
    <source>
        <dbReference type="EMBL" id="KVK84022.1"/>
    </source>
</evidence>
<reference evidence="4 5" key="1">
    <citation type="submission" date="2015-11" db="EMBL/GenBank/DDBJ databases">
        <title>Expanding the genomic diversity of Burkholderia species for the development of highly accurate diagnostics.</title>
        <authorList>
            <person name="Sahl J."/>
            <person name="Keim P."/>
            <person name="Wagner D."/>
        </authorList>
    </citation>
    <scope>NUCLEOTIDE SEQUENCE [LARGE SCALE GENOMIC DNA]</scope>
    <source>
        <strain evidence="4 5">MSMB1302</strain>
    </source>
</reference>
<name>A0A103ZQC5_BURCE</name>
<keyword evidence="3" id="KW-0998">Cell outer membrane</keyword>
<evidence type="ECO:0008006" key="6">
    <source>
        <dbReference type="Google" id="ProtNLM"/>
    </source>
</evidence>
<proteinExistence type="predicted"/>
<evidence type="ECO:0000256" key="3">
    <source>
        <dbReference type="ARBA" id="ARBA00023237"/>
    </source>
</evidence>